<dbReference type="InterPro" id="IPR013332">
    <property type="entry name" value="KPR_N"/>
</dbReference>
<dbReference type="Proteomes" id="UP000006294">
    <property type="component" value="Chromosome"/>
</dbReference>
<dbReference type="PANTHER" id="PTHR38015:SF1">
    <property type="entry name" value="OPINE DEHYDROGENASE DOMAIN-CONTAINING PROTEIN"/>
    <property type="match status" value="1"/>
</dbReference>
<keyword evidence="4" id="KW-1185">Reference proteome</keyword>
<dbReference type="STRING" id="698758.AXY_19850"/>
<dbReference type="Gene3D" id="1.10.1040.10">
    <property type="entry name" value="N-(1-d-carboxylethyl)-l-norvaline Dehydrogenase, domain 2"/>
    <property type="match status" value="1"/>
</dbReference>
<dbReference type="SUPFAM" id="SSF51735">
    <property type="entry name" value="NAD(P)-binding Rossmann-fold domains"/>
    <property type="match status" value="1"/>
</dbReference>
<organism evidence="3 4">
    <name type="scientific">Amphibacillus xylanus (strain ATCC 51415 / DSM 6626 / JCM 7361 / LMG 17667 / NBRC 15112 / Ep01)</name>
    <dbReference type="NCBI Taxonomy" id="698758"/>
    <lineage>
        <taxon>Bacteria</taxon>
        <taxon>Bacillati</taxon>
        <taxon>Bacillota</taxon>
        <taxon>Bacilli</taxon>
        <taxon>Bacillales</taxon>
        <taxon>Bacillaceae</taxon>
        <taxon>Amphibacillus</taxon>
    </lineage>
</organism>
<dbReference type="InterPro" id="IPR003421">
    <property type="entry name" value="Opine_DH"/>
</dbReference>
<dbReference type="PATRIC" id="fig|698758.3.peg.1988"/>
<accession>K0J4F7</accession>
<dbReference type="Gene3D" id="3.40.50.720">
    <property type="entry name" value="NAD(P)-binding Rossmann-like Domain"/>
    <property type="match status" value="1"/>
</dbReference>
<dbReference type="eggNOG" id="COG1893">
    <property type="taxonomic scope" value="Bacteria"/>
</dbReference>
<evidence type="ECO:0000259" key="1">
    <source>
        <dbReference type="Pfam" id="PF02317"/>
    </source>
</evidence>
<dbReference type="OrthoDB" id="1073746at2"/>
<dbReference type="InterPro" id="IPR013328">
    <property type="entry name" value="6PGD_dom2"/>
</dbReference>
<dbReference type="KEGG" id="axl:AXY_19850"/>
<dbReference type="PANTHER" id="PTHR38015">
    <property type="entry name" value="BLR6086 PROTEIN"/>
    <property type="match status" value="1"/>
</dbReference>
<dbReference type="AlphaFoldDB" id="K0J4F7"/>
<name>K0J4F7_AMPXN</name>
<reference evidence="3 4" key="1">
    <citation type="submission" date="2011-01" db="EMBL/GenBank/DDBJ databases">
        <title>Whole genome sequence of Amphibacillus xylinus NBRC 15112.</title>
        <authorList>
            <person name="Nakazawa H."/>
            <person name="Katano Y."/>
            <person name="Nakamura S."/>
            <person name="Sasagawa M."/>
            <person name="Fukada J."/>
            <person name="Arai T."/>
            <person name="Sasakura N."/>
            <person name="Mochizuki D."/>
            <person name="Hosoyama A."/>
            <person name="Harada K."/>
            <person name="Horikawa H."/>
            <person name="Kato Y."/>
            <person name="Harada T."/>
            <person name="Sasaki K."/>
            <person name="Sekiguchi M."/>
            <person name="Hodoyama M."/>
            <person name="Nishiko R."/>
            <person name="Narita H."/>
            <person name="Hanamaki A."/>
            <person name="Hata C."/>
            <person name="Konno Y."/>
            <person name="Niimura Y."/>
            <person name="Yamazaki S."/>
            <person name="Fujita N."/>
        </authorList>
    </citation>
    <scope>NUCLEOTIDE SEQUENCE [LARGE SCALE GENOMIC DNA]</scope>
    <source>
        <strain evidence="4">ATCC 51415 / DSM 6626 / JCM 7361 / LMG 17667 / NBRC 15112 / Ep01</strain>
    </source>
</reference>
<dbReference type="RefSeq" id="WP_015010703.1">
    <property type="nucleotide sequence ID" value="NC_018704.1"/>
</dbReference>
<dbReference type="EMBL" id="AP012050">
    <property type="protein sequence ID" value="BAM48117.1"/>
    <property type="molecule type" value="Genomic_DNA"/>
</dbReference>
<dbReference type="InterPro" id="IPR008927">
    <property type="entry name" value="6-PGluconate_DH-like_C_sf"/>
</dbReference>
<dbReference type="HOGENOM" id="CLU_056511_2_0_9"/>
<evidence type="ECO:0000259" key="2">
    <source>
        <dbReference type="Pfam" id="PF02558"/>
    </source>
</evidence>
<dbReference type="Pfam" id="PF02317">
    <property type="entry name" value="Octopine_DH"/>
    <property type="match status" value="1"/>
</dbReference>
<dbReference type="GO" id="GO:0016491">
    <property type="term" value="F:oxidoreductase activity"/>
    <property type="evidence" value="ECO:0007669"/>
    <property type="project" value="InterPro"/>
</dbReference>
<sequence length="363" mass="40410">MKISVLGAGNGGTAVAAQLSLYGHDVSLIKTSNAMHDQNFNYLIENGGRVDLVENDKVETAKINRVTRDISEISDSEVVIIYIQTNYHEDLIKRIKPHLRDGQILLINPGYLSTAYVLKHCGDIDLLICEAQSSFIDCRISEPGTVKVGFRNVRNPLGIYPASRTEEAKKTLNKLGFPFAYVPSVIEAALHNPNLIVHTVGAIMSIPRIEKTNGDYCMYHEVFTPSVWNILEALDAEKMDVMEKLGSERLSYVEACKYRNTLDDSRDAKEVFFWYAAMPTRAKGPVVVDSRYISEDVPQGLVLLETIAAKVDVATPICTSLINMASAALGRDLREEGRTIERLGEDIVEKIIADREAHQLERV</sequence>
<feature type="domain" description="Opine dehydrogenase" evidence="1">
    <location>
        <begin position="182"/>
        <end position="328"/>
    </location>
</feature>
<feature type="domain" description="Ketopantoate reductase N-terminal" evidence="2">
    <location>
        <begin position="3"/>
        <end position="110"/>
    </location>
</feature>
<dbReference type="InterPro" id="IPR051729">
    <property type="entry name" value="Opine/Lysopine_DH"/>
</dbReference>
<evidence type="ECO:0000313" key="3">
    <source>
        <dbReference type="EMBL" id="BAM48117.1"/>
    </source>
</evidence>
<proteinExistence type="predicted"/>
<dbReference type="InterPro" id="IPR036291">
    <property type="entry name" value="NAD(P)-bd_dom_sf"/>
</dbReference>
<dbReference type="SUPFAM" id="SSF48179">
    <property type="entry name" value="6-phosphogluconate dehydrogenase C-terminal domain-like"/>
    <property type="match status" value="1"/>
</dbReference>
<evidence type="ECO:0000313" key="4">
    <source>
        <dbReference type="Proteomes" id="UP000006294"/>
    </source>
</evidence>
<protein>
    <submittedName>
        <fullName evidence="3">Putative oxidoreductase</fullName>
    </submittedName>
</protein>
<dbReference type="Pfam" id="PF02558">
    <property type="entry name" value="ApbA"/>
    <property type="match status" value="1"/>
</dbReference>
<gene>
    <name evidence="3" type="ordered locus">AXY_19850</name>
</gene>